<keyword evidence="3" id="KW-1185">Reference proteome</keyword>
<dbReference type="SUPFAM" id="SSF55729">
    <property type="entry name" value="Acyl-CoA N-acyltransferases (Nat)"/>
    <property type="match status" value="1"/>
</dbReference>
<organism evidence="2 3">
    <name type="scientific">Isoalcanivorax pacificus W11-5</name>
    <dbReference type="NCBI Taxonomy" id="391936"/>
    <lineage>
        <taxon>Bacteria</taxon>
        <taxon>Pseudomonadati</taxon>
        <taxon>Pseudomonadota</taxon>
        <taxon>Gammaproteobacteria</taxon>
        <taxon>Oceanospirillales</taxon>
        <taxon>Alcanivoracaceae</taxon>
        <taxon>Isoalcanivorax</taxon>
    </lineage>
</organism>
<dbReference type="OrthoDB" id="187903at2"/>
<dbReference type="GO" id="GO:0016747">
    <property type="term" value="F:acyltransferase activity, transferring groups other than amino-acyl groups"/>
    <property type="evidence" value="ECO:0007669"/>
    <property type="project" value="InterPro"/>
</dbReference>
<protein>
    <submittedName>
        <fullName evidence="2">Histone acetyltransferase HPA2-like acetyltransferase</fullName>
    </submittedName>
</protein>
<feature type="domain" description="N-acetyltransferase" evidence="1">
    <location>
        <begin position="4"/>
        <end position="190"/>
    </location>
</feature>
<dbReference type="AlphaFoldDB" id="A0A0B4XTM8"/>
<evidence type="ECO:0000313" key="2">
    <source>
        <dbReference type="EMBL" id="AJD49863.1"/>
    </source>
</evidence>
<keyword evidence="2" id="KW-0808">Transferase</keyword>
<gene>
    <name evidence="2" type="ORF">S7S_17255</name>
</gene>
<dbReference type="InterPro" id="IPR016181">
    <property type="entry name" value="Acyl_CoA_acyltransferase"/>
</dbReference>
<name>A0A0B4XTM8_9GAMM</name>
<evidence type="ECO:0000259" key="1">
    <source>
        <dbReference type="PROSITE" id="PS51186"/>
    </source>
</evidence>
<reference evidence="2 3" key="1">
    <citation type="journal article" date="2012" name="J. Bacteriol.">
        <title>Genome sequence of an alkane-degrading bacterium, Alcanivorax pacificus type strain W11-5, isolated from deep sea sediment.</title>
        <authorList>
            <person name="Lai Q."/>
            <person name="Shao Z."/>
        </authorList>
    </citation>
    <scope>NUCLEOTIDE SEQUENCE [LARGE SCALE GENOMIC DNA]</scope>
    <source>
        <strain evidence="2 3">W11-5</strain>
    </source>
</reference>
<evidence type="ECO:0000313" key="3">
    <source>
        <dbReference type="Proteomes" id="UP000006764"/>
    </source>
</evidence>
<dbReference type="KEGG" id="apac:S7S_17255"/>
<dbReference type="STRING" id="391936.S7S_17255"/>
<dbReference type="HOGENOM" id="CLU_120432_0_0_6"/>
<dbReference type="RefSeq" id="WP_008734927.1">
    <property type="nucleotide sequence ID" value="NZ_CP004387.1"/>
</dbReference>
<dbReference type="EMBL" id="CP004387">
    <property type="protein sequence ID" value="AJD49863.1"/>
    <property type="molecule type" value="Genomic_DNA"/>
</dbReference>
<dbReference type="Proteomes" id="UP000006764">
    <property type="component" value="Chromosome"/>
</dbReference>
<dbReference type="InterPro" id="IPR000182">
    <property type="entry name" value="GNAT_dom"/>
</dbReference>
<accession>A0A0B4XTM8</accession>
<dbReference type="PROSITE" id="PS51186">
    <property type="entry name" value="GNAT"/>
    <property type="match status" value="1"/>
</dbReference>
<sequence length="196" mass="22351">MPELAILPVSGTAILPWLDHLARLRIQVFREWPYLYEGTETYERDYLHGYANSPHSLMVLALDGDRVIGASSGLPMADADAAFRKPFTDQGVPVSSVFYFGESVLDARYRGRGLGHRFFDEREAFAGRLGFPVTTFCAVQRAADHPARPADYRPLDTFWMARGYQRQPHMLTHYAWRDTGDATESEKPMMFWTRGL</sequence>
<dbReference type="Pfam" id="PF00583">
    <property type="entry name" value="Acetyltransf_1"/>
    <property type="match status" value="1"/>
</dbReference>
<dbReference type="Gene3D" id="3.40.630.30">
    <property type="match status" value="1"/>
</dbReference>
<proteinExistence type="predicted"/>